<organism evidence="2">
    <name type="scientific">Leptosphaeria maculans (strain JN3 / isolate v23.1.3 / race Av1-4-5-6-7-8)</name>
    <name type="common">Blackleg fungus</name>
    <name type="synonym">Phoma lingam</name>
    <dbReference type="NCBI Taxonomy" id="985895"/>
    <lineage>
        <taxon>Eukaryota</taxon>
        <taxon>Fungi</taxon>
        <taxon>Dikarya</taxon>
        <taxon>Ascomycota</taxon>
        <taxon>Pezizomycotina</taxon>
        <taxon>Dothideomycetes</taxon>
        <taxon>Pleosporomycetidae</taxon>
        <taxon>Pleosporales</taxon>
        <taxon>Pleosporineae</taxon>
        <taxon>Leptosphaeriaceae</taxon>
        <taxon>Plenodomus</taxon>
        <taxon>Plenodomus lingam/Leptosphaeria maculans species complex</taxon>
    </lineage>
</organism>
<protein>
    <submittedName>
        <fullName evidence="1">Predicted protein</fullName>
    </submittedName>
</protein>
<reference evidence="2" key="1">
    <citation type="journal article" date="2011" name="Nat. Commun.">
        <title>Effector diversification within compartments of the Leptosphaeria maculans genome affected by Repeat-Induced Point mutations.</title>
        <authorList>
            <person name="Rouxel T."/>
            <person name="Grandaubert J."/>
            <person name="Hane J.K."/>
            <person name="Hoede C."/>
            <person name="van de Wouw A.P."/>
            <person name="Couloux A."/>
            <person name="Dominguez V."/>
            <person name="Anthouard V."/>
            <person name="Bally P."/>
            <person name="Bourras S."/>
            <person name="Cozijnsen A.J."/>
            <person name="Ciuffetti L.M."/>
            <person name="Degrave A."/>
            <person name="Dilmaghani A."/>
            <person name="Duret L."/>
            <person name="Fudal I."/>
            <person name="Goodwin S.B."/>
            <person name="Gout L."/>
            <person name="Glaser N."/>
            <person name="Linglin J."/>
            <person name="Kema G.H.J."/>
            <person name="Lapalu N."/>
            <person name="Lawrence C.B."/>
            <person name="May K."/>
            <person name="Meyer M."/>
            <person name="Ollivier B."/>
            <person name="Poulain J."/>
            <person name="Schoch C.L."/>
            <person name="Simon A."/>
            <person name="Spatafora J.W."/>
            <person name="Stachowiak A."/>
            <person name="Turgeon B.G."/>
            <person name="Tyler B.M."/>
            <person name="Vincent D."/>
            <person name="Weissenbach J."/>
            <person name="Amselem J."/>
            <person name="Quesneville H."/>
            <person name="Oliver R.P."/>
            <person name="Wincker P."/>
            <person name="Balesdent M.-H."/>
            <person name="Howlett B.J."/>
        </authorList>
    </citation>
    <scope>NUCLEOTIDE SEQUENCE [LARGE SCALE GENOMIC DNA]</scope>
    <source>
        <strain evidence="2">JN3 / isolate v23.1.3 / race Av1-4-5-6-7-8</strain>
    </source>
</reference>
<dbReference type="Proteomes" id="UP000002668">
    <property type="component" value="Genome"/>
</dbReference>
<evidence type="ECO:0000313" key="1">
    <source>
        <dbReference type="EMBL" id="CBX92271.1"/>
    </source>
</evidence>
<proteinExistence type="predicted"/>
<accession>E5R4Z8</accession>
<evidence type="ECO:0000313" key="2">
    <source>
        <dbReference type="Proteomes" id="UP000002668"/>
    </source>
</evidence>
<dbReference type="InParanoid" id="E5R4Z8"/>
<dbReference type="VEuPathDB" id="FungiDB:LEMA_P049770.1"/>
<keyword evidence="2" id="KW-1185">Reference proteome</keyword>
<name>E5R4Z8_LEPMJ</name>
<dbReference type="AlphaFoldDB" id="E5R4Z8"/>
<dbReference type="EMBL" id="FP929083">
    <property type="protein sequence ID" value="CBX92271.1"/>
    <property type="molecule type" value="Genomic_DNA"/>
</dbReference>
<dbReference type="HOGENOM" id="CLU_2904594_0_0_1"/>
<gene>
    <name evidence="1" type="ORF">LEMA_P049770.1</name>
</gene>
<sequence>MGTSGVEFHSAELDPEIVGLGNDGHGTSFNTLTSRHFRKTTPDIEQVLAVRIAQDKPSSICT</sequence>